<keyword evidence="4" id="KW-1185">Reference proteome</keyword>
<keyword evidence="1" id="KW-1133">Transmembrane helix</keyword>
<feature type="transmembrane region" description="Helical" evidence="1">
    <location>
        <begin position="15"/>
        <end position="36"/>
    </location>
</feature>
<dbReference type="AlphaFoldDB" id="A0A385TUK5"/>
<protein>
    <recommendedName>
        <fullName evidence="2">Sigma factor regulator C-terminal domain-containing protein</fullName>
    </recommendedName>
</protein>
<evidence type="ECO:0000256" key="1">
    <source>
        <dbReference type="SAM" id="Phobius"/>
    </source>
</evidence>
<name>A0A385TUK5_PAELA</name>
<proteinExistence type="predicted"/>
<accession>A0A385TUK5</accession>
<dbReference type="InterPro" id="IPR025672">
    <property type="entry name" value="Sigma_reg_C_dom"/>
</dbReference>
<gene>
    <name evidence="3" type="ORF">D5F53_25725</name>
</gene>
<sequence length="324" mass="37441">MLHVNRMTWRTRATLLFNALLAALAVFLTYVMYYIAVQIYYEKNGLNDKFIRSVMTTVELHENGLMVDKRGLSSVEVTPFLTQKKTLKVYKDVGEWQLIVGELHAKKRLWGELTYSVEEQGPYLNRDERDPYVLHSALLEGGKITDSSHPNGAMNQLEKLEDGNVAELFFSLRTLKSPEQVLELLSDYDVRATNMAVFSGEMKAFKLGTYSSSGADYTIPHLTLRPRIMFDDNHFLSAWHTFFSLEAGISDDVQQLIADVEWMTNNIKYKDVDEDKQRLAYLKKNGVQVYGVTVTGPVRELEKLKEEPEFWEFRLGRIEVWNWS</sequence>
<evidence type="ECO:0000259" key="2">
    <source>
        <dbReference type="Pfam" id="PF13791"/>
    </source>
</evidence>
<evidence type="ECO:0000313" key="4">
    <source>
        <dbReference type="Proteomes" id="UP000266552"/>
    </source>
</evidence>
<dbReference type="EMBL" id="CP032412">
    <property type="protein sequence ID" value="AYB46494.1"/>
    <property type="molecule type" value="Genomic_DNA"/>
</dbReference>
<evidence type="ECO:0000313" key="3">
    <source>
        <dbReference type="EMBL" id="AYB46494.1"/>
    </source>
</evidence>
<reference evidence="3 4" key="1">
    <citation type="submission" date="2018-09" db="EMBL/GenBank/DDBJ databases">
        <title>Genome Sequence of Paenibacillus lautus Strain E7593-69, Azo Dye-Degrading Bacteria, Isolated from Commercial Tattoo Inks.</title>
        <authorList>
            <person name="Nho S.W."/>
            <person name="Kim S.-J."/>
            <person name="Kweon O."/>
            <person name="Cerniglia C.E."/>
        </authorList>
    </citation>
    <scope>NUCLEOTIDE SEQUENCE [LARGE SCALE GENOMIC DNA]</scope>
    <source>
        <strain evidence="3 4">E7593-69</strain>
    </source>
</reference>
<dbReference type="RefSeq" id="WP_119850078.1">
    <property type="nucleotide sequence ID" value="NZ_CP032412.1"/>
</dbReference>
<dbReference type="Proteomes" id="UP000266552">
    <property type="component" value="Chromosome"/>
</dbReference>
<organism evidence="3 4">
    <name type="scientific">Paenibacillus lautus</name>
    <name type="common">Bacillus lautus</name>
    <dbReference type="NCBI Taxonomy" id="1401"/>
    <lineage>
        <taxon>Bacteria</taxon>
        <taxon>Bacillati</taxon>
        <taxon>Bacillota</taxon>
        <taxon>Bacilli</taxon>
        <taxon>Bacillales</taxon>
        <taxon>Paenibacillaceae</taxon>
        <taxon>Paenibacillus</taxon>
    </lineage>
</organism>
<keyword evidence="1" id="KW-0812">Transmembrane</keyword>
<feature type="domain" description="Sigma factor regulator C-terminal" evidence="2">
    <location>
        <begin position="157"/>
        <end position="311"/>
    </location>
</feature>
<dbReference type="KEGG" id="plw:D5F53_25725"/>
<dbReference type="Pfam" id="PF13791">
    <property type="entry name" value="Sigma_reg_C"/>
    <property type="match status" value="1"/>
</dbReference>
<keyword evidence="1" id="KW-0472">Membrane</keyword>